<dbReference type="NCBIfam" id="NF005559">
    <property type="entry name" value="PRK07231.1"/>
    <property type="match status" value="1"/>
</dbReference>
<evidence type="ECO:0000256" key="1">
    <source>
        <dbReference type="ARBA" id="ARBA00006484"/>
    </source>
</evidence>
<evidence type="ECO:0000313" key="3">
    <source>
        <dbReference type="EMBL" id="KUG21732.1"/>
    </source>
</evidence>
<dbReference type="EC" id="1.1.1.100" evidence="3"/>
<evidence type="ECO:0000256" key="2">
    <source>
        <dbReference type="ARBA" id="ARBA00023002"/>
    </source>
</evidence>
<dbReference type="FunFam" id="3.40.50.720:FF:000084">
    <property type="entry name" value="Short-chain dehydrogenase reductase"/>
    <property type="match status" value="1"/>
</dbReference>
<dbReference type="InterPro" id="IPR002347">
    <property type="entry name" value="SDR_fam"/>
</dbReference>
<gene>
    <name evidence="3" type="ORF">ASZ90_008507</name>
</gene>
<name>A0A0W8FLP4_9ZZZZ</name>
<dbReference type="InterPro" id="IPR036291">
    <property type="entry name" value="NAD(P)-bd_dom_sf"/>
</dbReference>
<sequence>MAGRLSGKSAIITGAGSGIGRATALLFAREGANIVIADVNETNLDSVKNEIVKTGGTVVARKTDVSSEEEIKALINLALEKFTNIDILVNNAGMGGGLDTLEDQKSEEWHQIFDINVMGPVYATKHIIAHMKGRRQGSIINIASVAGLLSGAGGNAYSASKAALINFTRTSSCEVGAHNVRINAICPGLIETGMTQPFFDWARSTGKENQLGKYCEMKRAAHPEEVAWAILFLASDEASYITGQAIPVDGGITASMSIPGRKI</sequence>
<dbReference type="PANTHER" id="PTHR24321">
    <property type="entry name" value="DEHYDROGENASES, SHORT CHAIN"/>
    <property type="match status" value="1"/>
</dbReference>
<dbReference type="CDD" id="cd05233">
    <property type="entry name" value="SDR_c"/>
    <property type="match status" value="1"/>
</dbReference>
<proteinExistence type="inferred from homology"/>
<reference evidence="3" key="1">
    <citation type="journal article" date="2015" name="Proc. Natl. Acad. Sci. U.S.A.">
        <title>Networks of energetic and metabolic interactions define dynamics in microbial communities.</title>
        <authorList>
            <person name="Embree M."/>
            <person name="Liu J.K."/>
            <person name="Al-Bassam M.M."/>
            <person name="Zengler K."/>
        </authorList>
    </citation>
    <scope>NUCLEOTIDE SEQUENCE</scope>
</reference>
<dbReference type="SUPFAM" id="SSF51735">
    <property type="entry name" value="NAD(P)-binding Rossmann-fold domains"/>
    <property type="match status" value="1"/>
</dbReference>
<keyword evidence="2 3" id="KW-0560">Oxidoreductase</keyword>
<dbReference type="GO" id="GO:0004316">
    <property type="term" value="F:3-oxoacyl-[acyl-carrier-protein] reductase (NADPH) activity"/>
    <property type="evidence" value="ECO:0007669"/>
    <property type="project" value="UniProtKB-EC"/>
</dbReference>
<dbReference type="PRINTS" id="PR00080">
    <property type="entry name" value="SDRFAMILY"/>
</dbReference>
<dbReference type="Gene3D" id="3.40.50.720">
    <property type="entry name" value="NAD(P)-binding Rossmann-like Domain"/>
    <property type="match status" value="1"/>
</dbReference>
<comment type="caution">
    <text evidence="3">The sequence shown here is derived from an EMBL/GenBank/DDBJ whole genome shotgun (WGS) entry which is preliminary data.</text>
</comment>
<dbReference type="Pfam" id="PF13561">
    <property type="entry name" value="adh_short_C2"/>
    <property type="match status" value="1"/>
</dbReference>
<organism evidence="3">
    <name type="scientific">hydrocarbon metagenome</name>
    <dbReference type="NCBI Taxonomy" id="938273"/>
    <lineage>
        <taxon>unclassified sequences</taxon>
        <taxon>metagenomes</taxon>
        <taxon>ecological metagenomes</taxon>
    </lineage>
</organism>
<protein>
    <submittedName>
        <fullName evidence="3">3-oxoacyl-acp reductase</fullName>
        <ecNumber evidence="3">1.1.1.100</ecNumber>
    </submittedName>
</protein>
<dbReference type="EMBL" id="LNQE01001027">
    <property type="protein sequence ID" value="KUG21732.1"/>
    <property type="molecule type" value="Genomic_DNA"/>
</dbReference>
<comment type="similarity">
    <text evidence="1">Belongs to the short-chain dehydrogenases/reductases (SDR) family.</text>
</comment>
<dbReference type="PANTHER" id="PTHR24321:SF8">
    <property type="entry name" value="ESTRADIOL 17-BETA-DEHYDROGENASE 8-RELATED"/>
    <property type="match status" value="1"/>
</dbReference>
<accession>A0A0W8FLP4</accession>
<dbReference type="AlphaFoldDB" id="A0A0W8FLP4"/>
<dbReference type="PRINTS" id="PR00081">
    <property type="entry name" value="GDHRDH"/>
</dbReference>